<protein>
    <submittedName>
        <fullName evidence="1">Uncharacterized protein</fullName>
    </submittedName>
</protein>
<proteinExistence type="predicted"/>
<name>A0A8X6G2H7_TRICU</name>
<keyword evidence="2" id="KW-1185">Reference proteome</keyword>
<accession>A0A8X6G2H7</accession>
<sequence length="41" mass="4681">SSFDVGKITTIINNFIGNSYNFGILPHYRPCTLQQKIYSET</sequence>
<comment type="caution">
    <text evidence="1">The sequence shown here is derived from an EMBL/GenBank/DDBJ whole genome shotgun (WGS) entry which is preliminary data.</text>
</comment>
<evidence type="ECO:0000313" key="2">
    <source>
        <dbReference type="Proteomes" id="UP000887116"/>
    </source>
</evidence>
<dbReference type="EMBL" id="BMAO01004421">
    <property type="protein sequence ID" value="GFQ94511.1"/>
    <property type="molecule type" value="Genomic_DNA"/>
</dbReference>
<dbReference type="Proteomes" id="UP000887116">
    <property type="component" value="Unassembled WGS sequence"/>
</dbReference>
<feature type="non-terminal residue" evidence="1">
    <location>
        <position position="41"/>
    </location>
</feature>
<evidence type="ECO:0000313" key="1">
    <source>
        <dbReference type="EMBL" id="GFQ94511.1"/>
    </source>
</evidence>
<gene>
    <name evidence="1" type="ORF">TNCT_612131</name>
</gene>
<organism evidence="1 2">
    <name type="scientific">Trichonephila clavata</name>
    <name type="common">Joro spider</name>
    <name type="synonym">Nephila clavata</name>
    <dbReference type="NCBI Taxonomy" id="2740835"/>
    <lineage>
        <taxon>Eukaryota</taxon>
        <taxon>Metazoa</taxon>
        <taxon>Ecdysozoa</taxon>
        <taxon>Arthropoda</taxon>
        <taxon>Chelicerata</taxon>
        <taxon>Arachnida</taxon>
        <taxon>Araneae</taxon>
        <taxon>Araneomorphae</taxon>
        <taxon>Entelegynae</taxon>
        <taxon>Araneoidea</taxon>
        <taxon>Nephilidae</taxon>
        <taxon>Trichonephila</taxon>
    </lineage>
</organism>
<dbReference type="AlphaFoldDB" id="A0A8X6G2H7"/>
<reference evidence="1" key="1">
    <citation type="submission" date="2020-07" db="EMBL/GenBank/DDBJ databases">
        <title>Multicomponent nature underlies the extraordinary mechanical properties of spider dragline silk.</title>
        <authorList>
            <person name="Kono N."/>
            <person name="Nakamura H."/>
            <person name="Mori M."/>
            <person name="Yoshida Y."/>
            <person name="Ohtoshi R."/>
            <person name="Malay A.D."/>
            <person name="Moran D.A.P."/>
            <person name="Tomita M."/>
            <person name="Numata K."/>
            <person name="Arakawa K."/>
        </authorList>
    </citation>
    <scope>NUCLEOTIDE SEQUENCE</scope>
</reference>